<comment type="caution">
    <text evidence="2">The sequence shown here is derived from an EMBL/GenBank/DDBJ whole genome shotgun (WGS) entry which is preliminary data.</text>
</comment>
<evidence type="ECO:0000256" key="1">
    <source>
        <dbReference type="SAM" id="Phobius"/>
    </source>
</evidence>
<dbReference type="Proteomes" id="UP000318380">
    <property type="component" value="Unassembled WGS sequence"/>
</dbReference>
<dbReference type="OrthoDB" id="9959325at2"/>
<proteinExistence type="predicted"/>
<dbReference type="RefSeq" id="WP_145808572.1">
    <property type="nucleotide sequence ID" value="NZ_VIVK01000001.1"/>
</dbReference>
<organism evidence="2 3">
    <name type="scientific">Kribbella amoyensis</name>
    <dbReference type="NCBI Taxonomy" id="996641"/>
    <lineage>
        <taxon>Bacteria</taxon>
        <taxon>Bacillati</taxon>
        <taxon>Actinomycetota</taxon>
        <taxon>Actinomycetes</taxon>
        <taxon>Propionibacteriales</taxon>
        <taxon>Kribbellaceae</taxon>
        <taxon>Kribbella</taxon>
    </lineage>
</organism>
<dbReference type="AlphaFoldDB" id="A0A561BV14"/>
<evidence type="ECO:0000313" key="2">
    <source>
        <dbReference type="EMBL" id="TWD82754.1"/>
    </source>
</evidence>
<sequence>MDSPIATDCLVEVDLRRSGFIDWNYSSGTGDIAELILYPLAWLLNWLTHLIVFRGGWTIRVYRSGSGKTRYRRKTTALADVERQMRLARATLDPSRTTRSRQ</sequence>
<keyword evidence="1" id="KW-0472">Membrane</keyword>
<reference evidence="2 3" key="1">
    <citation type="submission" date="2019-06" db="EMBL/GenBank/DDBJ databases">
        <title>Sequencing the genomes of 1000 actinobacteria strains.</title>
        <authorList>
            <person name="Klenk H.-P."/>
        </authorList>
    </citation>
    <scope>NUCLEOTIDE SEQUENCE [LARGE SCALE GENOMIC DNA]</scope>
    <source>
        <strain evidence="2 3">DSM 24683</strain>
    </source>
</reference>
<keyword evidence="1" id="KW-0812">Transmembrane</keyword>
<keyword evidence="1" id="KW-1133">Transmembrane helix</keyword>
<protein>
    <submittedName>
        <fullName evidence="2">Uncharacterized protein</fullName>
    </submittedName>
</protein>
<accession>A0A561BV14</accession>
<dbReference type="EMBL" id="VIVK01000001">
    <property type="protein sequence ID" value="TWD82754.1"/>
    <property type="molecule type" value="Genomic_DNA"/>
</dbReference>
<feature type="transmembrane region" description="Helical" evidence="1">
    <location>
        <begin position="35"/>
        <end position="53"/>
    </location>
</feature>
<gene>
    <name evidence="2" type="ORF">FB561_3895</name>
</gene>
<evidence type="ECO:0000313" key="3">
    <source>
        <dbReference type="Proteomes" id="UP000318380"/>
    </source>
</evidence>
<keyword evidence="3" id="KW-1185">Reference proteome</keyword>
<name>A0A561BV14_9ACTN</name>